<keyword evidence="1" id="KW-0472">Membrane</keyword>
<sequence length="229" mass="26413">MKDLNHKSLYIFLVTLSLVNVVVYIICRNKSYFDFLNWNLFLAWIPLVLSNLVYLIYKRSKVKSIFLVLFGMLWLLFFPNSPYVITDLIHLTVLKDLYANNGNISFAYWIDFIVINLFSWTSLLLGAISIYQIQYIIMSLYNKIISWCFVIIASVAGGYGVLLGREYRLNSWEAITDWSKVTGIIEGSLTSNSFFFCLLFGLFIGTVYLTIYLLINCMSSSNQGSKTFT</sequence>
<evidence type="ECO:0000313" key="3">
    <source>
        <dbReference type="Proteomes" id="UP000653578"/>
    </source>
</evidence>
<dbReference type="Pfam" id="PF07099">
    <property type="entry name" value="DUF1361"/>
    <property type="match status" value="1"/>
</dbReference>
<dbReference type="Proteomes" id="UP000653578">
    <property type="component" value="Unassembled WGS sequence"/>
</dbReference>
<keyword evidence="3" id="KW-1185">Reference proteome</keyword>
<feature type="transmembrane region" description="Helical" evidence="1">
    <location>
        <begin position="193"/>
        <end position="215"/>
    </location>
</feature>
<keyword evidence="1" id="KW-0812">Transmembrane</keyword>
<feature type="transmembrane region" description="Helical" evidence="1">
    <location>
        <begin position="140"/>
        <end position="162"/>
    </location>
</feature>
<accession>A0ABX1XJV8</accession>
<organism evidence="2 3">
    <name type="scientific">Paenibacillus plantarum</name>
    <dbReference type="NCBI Taxonomy" id="2654975"/>
    <lineage>
        <taxon>Bacteria</taxon>
        <taxon>Bacillati</taxon>
        <taxon>Bacillota</taxon>
        <taxon>Bacilli</taxon>
        <taxon>Bacillales</taxon>
        <taxon>Paenibacillaceae</taxon>
        <taxon>Paenibacillus</taxon>
    </lineage>
</organism>
<evidence type="ECO:0000256" key="1">
    <source>
        <dbReference type="SAM" id="Phobius"/>
    </source>
</evidence>
<comment type="caution">
    <text evidence="2">The sequence shown here is derived from an EMBL/GenBank/DDBJ whole genome shotgun (WGS) entry which is preliminary data.</text>
</comment>
<keyword evidence="1" id="KW-1133">Transmembrane helix</keyword>
<dbReference type="InterPro" id="IPR009793">
    <property type="entry name" value="DUF1361"/>
</dbReference>
<proteinExistence type="predicted"/>
<feature type="transmembrane region" description="Helical" evidence="1">
    <location>
        <begin position="64"/>
        <end position="86"/>
    </location>
</feature>
<reference evidence="2 3" key="1">
    <citation type="submission" date="2019-10" db="EMBL/GenBank/DDBJ databases">
        <title>Description of Paenibacillus humi sp. nov.</title>
        <authorList>
            <person name="Carlier A."/>
            <person name="Qi S."/>
        </authorList>
    </citation>
    <scope>NUCLEOTIDE SEQUENCE [LARGE SCALE GENOMIC DNA]</scope>
    <source>
        <strain evidence="2 3">LMG 31461</strain>
    </source>
</reference>
<feature type="transmembrane region" description="Helical" evidence="1">
    <location>
        <begin position="9"/>
        <end position="26"/>
    </location>
</feature>
<feature type="transmembrane region" description="Helical" evidence="1">
    <location>
        <begin position="38"/>
        <end position="57"/>
    </location>
</feature>
<gene>
    <name evidence="2" type="ORF">GC096_32765</name>
</gene>
<dbReference type="EMBL" id="WHNY01000080">
    <property type="protein sequence ID" value="NOU68797.1"/>
    <property type="molecule type" value="Genomic_DNA"/>
</dbReference>
<feature type="transmembrane region" description="Helical" evidence="1">
    <location>
        <begin position="106"/>
        <end position="128"/>
    </location>
</feature>
<evidence type="ECO:0000313" key="2">
    <source>
        <dbReference type="EMBL" id="NOU68797.1"/>
    </source>
</evidence>
<name>A0ABX1XJV8_9BACL</name>
<protein>
    <submittedName>
        <fullName evidence="2">DUF1361 domain-containing protein</fullName>
    </submittedName>
</protein>